<evidence type="ECO:0000313" key="7">
    <source>
        <dbReference type="Proteomes" id="UP000251995"/>
    </source>
</evidence>
<dbReference type="KEGG" id="acij:JS278_02536"/>
<dbReference type="PANTHER" id="PTHR43179:SF12">
    <property type="entry name" value="GALACTOFURANOSYLTRANSFERASE GLFT2"/>
    <property type="match status" value="1"/>
</dbReference>
<name>A0A344UWM6_9ACTN</name>
<evidence type="ECO:0000256" key="2">
    <source>
        <dbReference type="ARBA" id="ARBA00006739"/>
    </source>
</evidence>
<feature type="domain" description="Glycosyltransferase 2-like" evidence="5">
    <location>
        <begin position="14"/>
        <end position="144"/>
    </location>
</feature>
<comment type="similarity">
    <text evidence="2">Belongs to the glycosyltransferase 2 family.</text>
</comment>
<gene>
    <name evidence="6" type="ORF">JS278_02536</name>
</gene>
<keyword evidence="7" id="KW-1185">Reference proteome</keyword>
<sequence>MSAGAPQRRLVVAVATFRRPQLLAGLLPLLDEQARDVASAELSSGILVVDNDPDGSAGPQVTTAALSTPLSLVAEPRPGLAAARNRMLDEAEDADLLALIDDDEQPSPGWLRSLLEVMERTGATAVTGPVESIPAHPLEDWLTGAGVFSRARHATDSARPGLATNNLLLDLRQVRELGLRFDPRFGLTGGEDSMFGQTLLRRGGTIVWCDESVVRELVPVERLTRPWVLTRATRSGETWVRVRTIDQPHRGVALRLRYAVTGAVRCLLDTARALICRARGDAKGVGRHQFSAAGARGMVRGAFGRTTEEYSRG</sequence>
<dbReference type="InterPro" id="IPR029044">
    <property type="entry name" value="Nucleotide-diphossugar_trans"/>
</dbReference>
<dbReference type="Gene3D" id="3.90.550.10">
    <property type="entry name" value="Spore Coat Polysaccharide Biosynthesis Protein SpsA, Chain A"/>
    <property type="match status" value="1"/>
</dbReference>
<protein>
    <recommendedName>
        <fullName evidence="5">Glycosyltransferase 2-like domain-containing protein</fullName>
    </recommendedName>
</protein>
<keyword evidence="4" id="KW-0808">Transferase</keyword>
<dbReference type="RefSeq" id="WP_181833727.1">
    <property type="nucleotide sequence ID" value="NZ_CP025198.1"/>
</dbReference>
<evidence type="ECO:0000259" key="5">
    <source>
        <dbReference type="Pfam" id="PF00535"/>
    </source>
</evidence>
<keyword evidence="3" id="KW-0328">Glycosyltransferase</keyword>
<dbReference type="Proteomes" id="UP000251995">
    <property type="component" value="Chromosome"/>
</dbReference>
<dbReference type="GO" id="GO:0016757">
    <property type="term" value="F:glycosyltransferase activity"/>
    <property type="evidence" value="ECO:0007669"/>
    <property type="project" value="UniProtKB-KW"/>
</dbReference>
<dbReference type="SUPFAM" id="SSF53448">
    <property type="entry name" value="Nucleotide-diphospho-sugar transferases"/>
    <property type="match status" value="1"/>
</dbReference>
<dbReference type="EMBL" id="CP025198">
    <property type="protein sequence ID" value="AXE39674.1"/>
    <property type="molecule type" value="Genomic_DNA"/>
</dbReference>
<proteinExistence type="inferred from homology"/>
<comment type="pathway">
    <text evidence="1">Cell wall biogenesis; cell wall polysaccharide biosynthesis.</text>
</comment>
<evidence type="ECO:0000256" key="1">
    <source>
        <dbReference type="ARBA" id="ARBA00004776"/>
    </source>
</evidence>
<dbReference type="InterPro" id="IPR001173">
    <property type="entry name" value="Glyco_trans_2-like"/>
</dbReference>
<dbReference type="PANTHER" id="PTHR43179">
    <property type="entry name" value="RHAMNOSYLTRANSFERASE WBBL"/>
    <property type="match status" value="1"/>
</dbReference>
<accession>A0A344UWM6</accession>
<reference evidence="6 7" key="1">
    <citation type="submission" date="2017-12" db="EMBL/GenBank/DDBJ databases">
        <title>The whole genome sequence of the Acidipropionibacterium virtanenii sp. nov. type strain JS278.</title>
        <authorList>
            <person name="Laine P."/>
            <person name="Deptula P."/>
            <person name="Varmanen P."/>
            <person name="Auvinen P."/>
        </authorList>
    </citation>
    <scope>NUCLEOTIDE SEQUENCE [LARGE SCALE GENOMIC DNA]</scope>
    <source>
        <strain evidence="6 7">JS278</strain>
    </source>
</reference>
<evidence type="ECO:0000256" key="4">
    <source>
        <dbReference type="ARBA" id="ARBA00022679"/>
    </source>
</evidence>
<dbReference type="Pfam" id="PF00535">
    <property type="entry name" value="Glycos_transf_2"/>
    <property type="match status" value="1"/>
</dbReference>
<organism evidence="6 7">
    <name type="scientific">Acidipropionibacterium virtanenii</name>
    <dbReference type="NCBI Taxonomy" id="2057246"/>
    <lineage>
        <taxon>Bacteria</taxon>
        <taxon>Bacillati</taxon>
        <taxon>Actinomycetota</taxon>
        <taxon>Actinomycetes</taxon>
        <taxon>Propionibacteriales</taxon>
        <taxon>Propionibacteriaceae</taxon>
        <taxon>Acidipropionibacterium</taxon>
    </lineage>
</organism>
<evidence type="ECO:0000256" key="3">
    <source>
        <dbReference type="ARBA" id="ARBA00022676"/>
    </source>
</evidence>
<evidence type="ECO:0000313" key="6">
    <source>
        <dbReference type="EMBL" id="AXE39674.1"/>
    </source>
</evidence>
<dbReference type="AlphaFoldDB" id="A0A344UWM6"/>